<dbReference type="GeneID" id="301323858"/>
<dbReference type="InterPro" id="IPR013830">
    <property type="entry name" value="SGNH_hydro"/>
</dbReference>
<proteinExistence type="predicted"/>
<feature type="domain" description="SGNH hydrolase-type esterase" evidence="1">
    <location>
        <begin position="51"/>
        <end position="200"/>
    </location>
</feature>
<dbReference type="RefSeq" id="WP_187011577.1">
    <property type="nucleotide sequence ID" value="NZ_JACRWG010000002.1"/>
</dbReference>
<reference evidence="2 3" key="1">
    <citation type="submission" date="2020-08" db="EMBL/GenBank/DDBJ databases">
        <authorList>
            <person name="Liu C."/>
            <person name="Sun Q."/>
        </authorList>
    </citation>
    <scope>NUCLEOTIDE SEQUENCE [LARGE SCALE GENOMIC DNA]</scope>
    <source>
        <strain evidence="2 3">NSJ-22</strain>
    </source>
</reference>
<gene>
    <name evidence="2" type="ORF">H8909_01480</name>
</gene>
<dbReference type="InterPro" id="IPR051532">
    <property type="entry name" value="Ester_Hydrolysis_Enzymes"/>
</dbReference>
<name>A0ABR7K8Z9_9FIRM</name>
<dbReference type="EMBL" id="JACRWG010000002">
    <property type="protein sequence ID" value="MBC6008936.1"/>
    <property type="molecule type" value="Genomic_DNA"/>
</dbReference>
<protein>
    <recommendedName>
        <fullName evidence="1">SGNH hydrolase-type esterase domain-containing protein</fullName>
    </recommendedName>
</protein>
<dbReference type="Gene3D" id="3.40.50.1110">
    <property type="entry name" value="SGNH hydrolase"/>
    <property type="match status" value="1"/>
</dbReference>
<organism evidence="2 3">
    <name type="scientific">Catenibacterium faecis</name>
    <dbReference type="NCBI Taxonomy" id="2764323"/>
    <lineage>
        <taxon>Bacteria</taxon>
        <taxon>Bacillati</taxon>
        <taxon>Bacillota</taxon>
        <taxon>Erysipelotrichia</taxon>
        <taxon>Erysipelotrichales</taxon>
        <taxon>Coprobacillaceae</taxon>
        <taxon>Catenibacterium</taxon>
    </lineage>
</organism>
<dbReference type="Proteomes" id="UP000603474">
    <property type="component" value="Unassembled WGS sequence"/>
</dbReference>
<dbReference type="InterPro" id="IPR036514">
    <property type="entry name" value="SGNH_hydro_sf"/>
</dbReference>
<dbReference type="Pfam" id="PF13472">
    <property type="entry name" value="Lipase_GDSL_2"/>
    <property type="match status" value="1"/>
</dbReference>
<evidence type="ECO:0000313" key="2">
    <source>
        <dbReference type="EMBL" id="MBC6008936.1"/>
    </source>
</evidence>
<dbReference type="SUPFAM" id="SSF52266">
    <property type="entry name" value="SGNH hydrolase"/>
    <property type="match status" value="1"/>
</dbReference>
<comment type="caution">
    <text evidence="2">The sequence shown here is derived from an EMBL/GenBank/DDBJ whole genome shotgun (WGS) entry which is preliminary data.</text>
</comment>
<evidence type="ECO:0000259" key="1">
    <source>
        <dbReference type="Pfam" id="PF13472"/>
    </source>
</evidence>
<evidence type="ECO:0000313" key="3">
    <source>
        <dbReference type="Proteomes" id="UP000603474"/>
    </source>
</evidence>
<keyword evidence="3" id="KW-1185">Reference proteome</keyword>
<dbReference type="PANTHER" id="PTHR30383">
    <property type="entry name" value="THIOESTERASE 1/PROTEASE 1/LYSOPHOSPHOLIPASE L1"/>
    <property type="match status" value="1"/>
</dbReference>
<dbReference type="PANTHER" id="PTHR30383:SF5">
    <property type="entry name" value="SGNH HYDROLASE-TYPE ESTERASE DOMAIN-CONTAINING PROTEIN"/>
    <property type="match status" value="1"/>
</dbReference>
<sequence>MREQMIYNPGIYQLREDALKRMLDIIYNQKTAQPGQTVFFGDSIIEFYDMNQYFPEKTIYNCGIAGATTDELLWIVDEAVIKYKPAQVLLHVGTNDLGNTVTHSPRQIASNIQMLVSIIQKNLPDCRITILSPLPCDEDIQGYPHARGIRSNAFLKDIYEHFIEYLGDSVNYINAFDSFVNKKELLLEDGLHPNEKGYQLLTHIINDSMIL</sequence>
<accession>A0ABR7K8Z9</accession>